<feature type="signal peptide" evidence="1">
    <location>
        <begin position="1"/>
        <end position="23"/>
    </location>
</feature>
<evidence type="ECO:0000256" key="1">
    <source>
        <dbReference type="SAM" id="SignalP"/>
    </source>
</evidence>
<keyword evidence="1" id="KW-0732">Signal</keyword>
<dbReference type="RefSeq" id="WP_400878977.1">
    <property type="nucleotide sequence ID" value="NZ_JBIWXY010000001.1"/>
</dbReference>
<gene>
    <name evidence="2" type="ORF">ACIKP9_02725</name>
</gene>
<reference evidence="2 3" key="1">
    <citation type="submission" date="2024-11" db="EMBL/GenBank/DDBJ databases">
        <authorList>
            <person name="Kaparullina E.N."/>
            <person name="Delegan Y.A."/>
            <person name="Doronina N.V."/>
        </authorList>
    </citation>
    <scope>NUCLEOTIDE SEQUENCE [LARGE SCALE GENOMIC DNA]</scope>
    <source>
        <strain evidence="2 3">7sh_L</strain>
    </source>
</reference>
<dbReference type="EMBL" id="JBIWXY010000001">
    <property type="protein sequence ID" value="MFJ5445135.1"/>
    <property type="molecule type" value="Genomic_DNA"/>
</dbReference>
<feature type="chain" id="PRO_5046166949" evidence="1">
    <location>
        <begin position="24"/>
        <end position="320"/>
    </location>
</feature>
<protein>
    <submittedName>
        <fullName evidence="2">Uncharacterized protein</fullName>
    </submittedName>
</protein>
<evidence type="ECO:0000313" key="3">
    <source>
        <dbReference type="Proteomes" id="UP001617669"/>
    </source>
</evidence>
<keyword evidence="3" id="KW-1185">Reference proteome</keyword>
<evidence type="ECO:0000313" key="2">
    <source>
        <dbReference type="EMBL" id="MFJ5445135.1"/>
    </source>
</evidence>
<organism evidence="2 3">
    <name type="scientific">Methylobacillus methanolivorans</name>
    <dbReference type="NCBI Taxonomy" id="1848927"/>
    <lineage>
        <taxon>Bacteria</taxon>
        <taxon>Pseudomonadati</taxon>
        <taxon>Pseudomonadota</taxon>
        <taxon>Betaproteobacteria</taxon>
        <taxon>Nitrosomonadales</taxon>
        <taxon>Methylophilaceae</taxon>
        <taxon>Methylobacillus</taxon>
    </lineage>
</organism>
<proteinExistence type="predicted"/>
<accession>A0ABW8GIF4</accession>
<name>A0ABW8GIF4_9PROT</name>
<dbReference type="Proteomes" id="UP001617669">
    <property type="component" value="Unassembled WGS sequence"/>
</dbReference>
<comment type="caution">
    <text evidence="2">The sequence shown here is derived from an EMBL/GenBank/DDBJ whole genome shotgun (WGS) entry which is preliminary data.</text>
</comment>
<sequence>MKQISLKVAVATALSLLSAQAMATGLVAVPAAGFSGTAYTLCNTTGNFGSSITTAPTTGANNTCAVFPTNEATAPVSGFTLVANASRPVVLNNTYTNFTNVTVGTVTDRVWRNAAATECIYGTKYVPANVDYRPTVSGTQYFEVNDIARGGFSSSGTVQAGYFVVSGTNASPIYRIGRTYTSVQHRALQYDTATNKALPGTNYVALPPTPGSTASINGEDFEINATTTATTVAANQTANVNSEWVDFTFDATWADDDGSTNPASPMTYVQAACSSGSIPVATNAIRLRQTAQEFARFIDVSIDGYAPSSATPLPNPSVPF</sequence>